<dbReference type="Proteomes" id="UP000298327">
    <property type="component" value="Unassembled WGS sequence"/>
</dbReference>
<evidence type="ECO:0000313" key="2">
    <source>
        <dbReference type="EMBL" id="TFY72802.1"/>
    </source>
</evidence>
<feature type="region of interest" description="Disordered" evidence="1">
    <location>
        <begin position="1"/>
        <end position="26"/>
    </location>
</feature>
<reference evidence="2 3" key="1">
    <citation type="submission" date="2019-02" db="EMBL/GenBank/DDBJ databases">
        <title>Genome sequencing of the rare red list fungi Dentipellis fragilis.</title>
        <authorList>
            <person name="Buettner E."/>
            <person name="Kellner H."/>
        </authorList>
    </citation>
    <scope>NUCLEOTIDE SEQUENCE [LARGE SCALE GENOMIC DNA]</scope>
    <source>
        <strain evidence="2 3">DSM 105465</strain>
    </source>
</reference>
<protein>
    <recommendedName>
        <fullName evidence="4">RRM domain-containing protein</fullName>
    </recommendedName>
</protein>
<gene>
    <name evidence="2" type="ORF">EVG20_g222</name>
</gene>
<dbReference type="STRING" id="205917.A0A4Y9ZDY5"/>
<feature type="compositionally biased region" description="Basic and acidic residues" evidence="1">
    <location>
        <begin position="1"/>
        <end position="10"/>
    </location>
</feature>
<feature type="compositionally biased region" description="Polar residues" evidence="1">
    <location>
        <begin position="225"/>
        <end position="240"/>
    </location>
</feature>
<feature type="compositionally biased region" description="Polar residues" evidence="1">
    <location>
        <begin position="98"/>
        <end position="107"/>
    </location>
</feature>
<dbReference type="AlphaFoldDB" id="A0A4Y9ZDY5"/>
<sequence>MSNDAFHERSNQAPPPSVSVQDNIKSSMPTISEECFLESPTTSTTVRNALRASSPADDALSSALPQLTIRRRTSRLHQWIADQQSSHGDSSPECGSPVTPNESSARNPTCHPYLAYPGMSLPTFQQSNDSRTTESFVVVEEDELDGPPSGKQSYDNVFLSPPVTSSSSRSSPALNASSSRPSSGRFHAPASLRNLHLTLSPSRRVSASSHNPPSPSAPRHPIFQRHSTSNTHAHSPSIGSMASIPASAPDGPSTPRSSRSYGTWRFKRPSVLGAFNASSRVSTPADESADEAPPPRPSFSSSRTFSSGTTGTSTDLSTPQKGSAGSMGTPPISRHKAGSPSLWSLPSDASHLHDPPGSEMLVSSKPASIRIPFALKPHGSNMPPLRHVPSVLSSRDKRKKKLVISGIGMHDQRRYEGIKKWCESFGEINQISRMPNGDLHVDFRRSEVADTVCRVHATVQIAGVGSVALSWYNGRRP</sequence>
<feature type="compositionally biased region" description="Low complexity" evidence="1">
    <location>
        <begin position="159"/>
        <end position="183"/>
    </location>
</feature>
<dbReference type="EMBL" id="SEOQ01000005">
    <property type="protein sequence ID" value="TFY72802.1"/>
    <property type="molecule type" value="Genomic_DNA"/>
</dbReference>
<feature type="region of interest" description="Disordered" evidence="1">
    <location>
        <begin position="142"/>
        <end position="187"/>
    </location>
</feature>
<evidence type="ECO:0000313" key="3">
    <source>
        <dbReference type="Proteomes" id="UP000298327"/>
    </source>
</evidence>
<feature type="region of interest" description="Disordered" evidence="1">
    <location>
        <begin position="202"/>
        <end position="262"/>
    </location>
</feature>
<evidence type="ECO:0008006" key="4">
    <source>
        <dbReference type="Google" id="ProtNLM"/>
    </source>
</evidence>
<keyword evidence="3" id="KW-1185">Reference proteome</keyword>
<accession>A0A4Y9ZDY5</accession>
<dbReference type="OrthoDB" id="3071736at2759"/>
<feature type="region of interest" description="Disordered" evidence="1">
    <location>
        <begin position="81"/>
        <end position="111"/>
    </location>
</feature>
<proteinExistence type="predicted"/>
<comment type="caution">
    <text evidence="2">The sequence shown here is derived from an EMBL/GenBank/DDBJ whole genome shotgun (WGS) entry which is preliminary data.</text>
</comment>
<feature type="region of interest" description="Disordered" evidence="1">
    <location>
        <begin position="277"/>
        <end position="362"/>
    </location>
</feature>
<evidence type="ECO:0000256" key="1">
    <source>
        <dbReference type="SAM" id="MobiDB-lite"/>
    </source>
</evidence>
<organism evidence="2 3">
    <name type="scientific">Dentipellis fragilis</name>
    <dbReference type="NCBI Taxonomy" id="205917"/>
    <lineage>
        <taxon>Eukaryota</taxon>
        <taxon>Fungi</taxon>
        <taxon>Dikarya</taxon>
        <taxon>Basidiomycota</taxon>
        <taxon>Agaricomycotina</taxon>
        <taxon>Agaricomycetes</taxon>
        <taxon>Russulales</taxon>
        <taxon>Hericiaceae</taxon>
        <taxon>Dentipellis</taxon>
    </lineage>
</organism>
<feature type="compositionally biased region" description="Low complexity" evidence="1">
    <location>
        <begin position="298"/>
        <end position="314"/>
    </location>
</feature>
<name>A0A4Y9ZDY5_9AGAM</name>